<comment type="pathway">
    <text evidence="13 15">Amino-acid biosynthesis; L-isoleucine biosynthesis; L-isoleucine from 2-oxobutanoate: step 3/4.</text>
</comment>
<evidence type="ECO:0000256" key="2">
    <source>
        <dbReference type="ARBA" id="ARBA00006486"/>
    </source>
</evidence>
<comment type="similarity">
    <text evidence="2 15">Belongs to the IlvD/Edd family.</text>
</comment>
<dbReference type="EMBL" id="JACLAW010000008">
    <property type="protein sequence ID" value="MBC2666269.1"/>
    <property type="molecule type" value="Genomic_DNA"/>
</dbReference>
<dbReference type="InterPro" id="IPR020558">
    <property type="entry name" value="DiOHA_6PGluconate_deHydtase_CS"/>
</dbReference>
<dbReference type="InterPro" id="IPR000581">
    <property type="entry name" value="ILV_EDD_N"/>
</dbReference>
<evidence type="ECO:0000256" key="11">
    <source>
        <dbReference type="ARBA" id="ARBA00029304"/>
    </source>
</evidence>
<dbReference type="InterPro" id="IPR042096">
    <property type="entry name" value="Dihydro-acid_dehy_C"/>
</dbReference>
<dbReference type="PROSITE" id="PS00886">
    <property type="entry name" value="ILVD_EDD_1"/>
    <property type="match status" value="1"/>
</dbReference>
<dbReference type="GO" id="GO:0009099">
    <property type="term" value="P:L-valine biosynthetic process"/>
    <property type="evidence" value="ECO:0007669"/>
    <property type="project" value="UniProtKB-UniRule"/>
</dbReference>
<dbReference type="GO" id="GO:0051537">
    <property type="term" value="F:2 iron, 2 sulfur cluster binding"/>
    <property type="evidence" value="ECO:0007669"/>
    <property type="project" value="UniProtKB-UniRule"/>
</dbReference>
<evidence type="ECO:0000256" key="4">
    <source>
        <dbReference type="ARBA" id="ARBA00022714"/>
    </source>
</evidence>
<dbReference type="GO" id="GO:0009097">
    <property type="term" value="P:isoleucine biosynthetic process"/>
    <property type="evidence" value="ECO:0007669"/>
    <property type="project" value="UniProtKB-UniRule"/>
</dbReference>
<dbReference type="UniPathway" id="UPA00049">
    <property type="reaction ID" value="UER00061"/>
</dbReference>
<evidence type="ECO:0000256" key="7">
    <source>
        <dbReference type="ARBA" id="ARBA00023004"/>
    </source>
</evidence>
<reference evidence="18 19" key="1">
    <citation type="submission" date="2020-08" db="EMBL/GenBank/DDBJ databases">
        <title>The genome sequence of type strain Novosphingobium flavum NBRC 111647.</title>
        <authorList>
            <person name="Liu Y."/>
        </authorList>
    </citation>
    <scope>NUCLEOTIDE SEQUENCE [LARGE SCALE GENOMIC DNA]</scope>
    <source>
        <strain evidence="18 19">NBRC 111647</strain>
    </source>
</reference>
<evidence type="ECO:0000256" key="1">
    <source>
        <dbReference type="ARBA" id="ARBA00001946"/>
    </source>
</evidence>
<feature type="domain" description="Dihydroxy-acid/6-phosphogluconate dehydratase N-terminal" evidence="16">
    <location>
        <begin position="34"/>
        <end position="358"/>
    </location>
</feature>
<dbReference type="EC" id="4.2.1.9" evidence="14 15"/>
<comment type="subunit">
    <text evidence="15">Homodimer.</text>
</comment>
<dbReference type="Pfam" id="PF24877">
    <property type="entry name" value="ILV_EDD_C"/>
    <property type="match status" value="1"/>
</dbReference>
<evidence type="ECO:0000256" key="15">
    <source>
        <dbReference type="HAMAP-Rule" id="MF_00012"/>
    </source>
</evidence>
<keyword evidence="7 15" id="KW-0408">Iron</keyword>
<evidence type="ECO:0000256" key="8">
    <source>
        <dbReference type="ARBA" id="ARBA00023014"/>
    </source>
</evidence>
<comment type="catalytic activity">
    <reaction evidence="15">
        <text>(2R,3R)-2,3-dihydroxy-3-methylpentanoate = (S)-3-methyl-2-oxopentanoate + H2O</text>
        <dbReference type="Rhea" id="RHEA:27694"/>
        <dbReference type="ChEBI" id="CHEBI:15377"/>
        <dbReference type="ChEBI" id="CHEBI:35146"/>
        <dbReference type="ChEBI" id="CHEBI:49258"/>
        <dbReference type="EC" id="4.2.1.9"/>
    </reaction>
</comment>
<feature type="binding site" evidence="15">
    <location>
        <position position="81"/>
    </location>
    <ligand>
        <name>Mg(2+)</name>
        <dbReference type="ChEBI" id="CHEBI:18420"/>
    </ligand>
</feature>
<dbReference type="NCBIfam" id="TIGR00110">
    <property type="entry name" value="ilvD"/>
    <property type="match status" value="1"/>
</dbReference>
<dbReference type="GO" id="GO:0004160">
    <property type="term" value="F:dihydroxy-acid dehydratase activity"/>
    <property type="evidence" value="ECO:0007669"/>
    <property type="project" value="UniProtKB-UniRule"/>
</dbReference>
<protein>
    <recommendedName>
        <fullName evidence="14 15">Dihydroxy-acid dehydratase</fullName>
        <shortName evidence="15">DAD</shortName>
        <ecNumber evidence="14 15">4.2.1.9</ecNumber>
    </recommendedName>
</protein>
<dbReference type="PANTHER" id="PTHR43661">
    <property type="entry name" value="D-XYLONATE DEHYDRATASE"/>
    <property type="match status" value="1"/>
</dbReference>
<keyword evidence="9 15" id="KW-0456">Lyase</keyword>
<dbReference type="GO" id="GO:0005829">
    <property type="term" value="C:cytosol"/>
    <property type="evidence" value="ECO:0007669"/>
    <property type="project" value="TreeGrafter"/>
</dbReference>
<keyword evidence="3 15" id="KW-0028">Amino-acid biosynthesis</keyword>
<evidence type="ECO:0000256" key="12">
    <source>
        <dbReference type="ARBA" id="ARBA00029436"/>
    </source>
</evidence>
<dbReference type="PROSITE" id="PS00887">
    <property type="entry name" value="ILVD_EDD_2"/>
    <property type="match status" value="1"/>
</dbReference>
<comment type="cofactor">
    <cofactor evidence="15">
        <name>[2Fe-2S] cluster</name>
        <dbReference type="ChEBI" id="CHEBI:190135"/>
    </cofactor>
    <text evidence="15">Binds 1 [2Fe-2S] cluster per subunit. This cluster acts as a Lewis acid cofactor.</text>
</comment>
<dbReference type="NCBIfam" id="NF009103">
    <property type="entry name" value="PRK12448.1"/>
    <property type="match status" value="1"/>
</dbReference>
<keyword evidence="5 15" id="KW-0479">Metal-binding</keyword>
<feature type="binding site" evidence="15">
    <location>
        <position position="491"/>
    </location>
    <ligand>
        <name>Mg(2+)</name>
        <dbReference type="ChEBI" id="CHEBI:18420"/>
    </ligand>
</feature>
<evidence type="ECO:0000256" key="5">
    <source>
        <dbReference type="ARBA" id="ARBA00022723"/>
    </source>
</evidence>
<evidence type="ECO:0000313" key="18">
    <source>
        <dbReference type="EMBL" id="MBC2666269.1"/>
    </source>
</evidence>
<evidence type="ECO:0000256" key="6">
    <source>
        <dbReference type="ARBA" id="ARBA00022842"/>
    </source>
</evidence>
<dbReference type="FunFam" id="3.50.30.80:FF:000001">
    <property type="entry name" value="Dihydroxy-acid dehydratase"/>
    <property type="match status" value="1"/>
</dbReference>
<dbReference type="Gene3D" id="3.50.30.80">
    <property type="entry name" value="IlvD/EDD C-terminal domain-like"/>
    <property type="match status" value="1"/>
</dbReference>
<evidence type="ECO:0000256" key="9">
    <source>
        <dbReference type="ARBA" id="ARBA00023239"/>
    </source>
</evidence>
<feature type="modified residue" description="N6-carboxylysine" evidence="15">
    <location>
        <position position="124"/>
    </location>
</feature>
<feature type="binding site" description="via carbamate group" evidence="15">
    <location>
        <position position="124"/>
    </location>
    <ligand>
        <name>Mg(2+)</name>
        <dbReference type="ChEBI" id="CHEBI:18420"/>
    </ligand>
</feature>
<dbReference type="RefSeq" id="WP_185664561.1">
    <property type="nucleotide sequence ID" value="NZ_JACLAW010000008.1"/>
</dbReference>
<comment type="cofactor">
    <cofactor evidence="1 15">
        <name>Mg(2+)</name>
        <dbReference type="ChEBI" id="CHEBI:18420"/>
    </cofactor>
</comment>
<dbReference type="HAMAP" id="MF_00012">
    <property type="entry name" value="IlvD"/>
    <property type="match status" value="1"/>
</dbReference>
<organism evidence="18 19">
    <name type="scientific">Novosphingobium flavum</name>
    <dbReference type="NCBI Taxonomy" id="1778672"/>
    <lineage>
        <taxon>Bacteria</taxon>
        <taxon>Pseudomonadati</taxon>
        <taxon>Pseudomonadota</taxon>
        <taxon>Alphaproteobacteria</taxon>
        <taxon>Sphingomonadales</taxon>
        <taxon>Sphingomonadaceae</taxon>
        <taxon>Novosphingobium</taxon>
    </lineage>
</organism>
<evidence type="ECO:0000313" key="19">
    <source>
        <dbReference type="Proteomes" id="UP000566813"/>
    </source>
</evidence>
<comment type="pathway">
    <text evidence="12 15">Amino-acid biosynthesis; L-valine biosynthesis; L-valine from pyruvate: step 3/4.</text>
</comment>
<dbReference type="Proteomes" id="UP000566813">
    <property type="component" value="Unassembled WGS sequence"/>
</dbReference>
<dbReference type="UniPathway" id="UPA00047">
    <property type="reaction ID" value="UER00057"/>
</dbReference>
<keyword evidence="6 15" id="KW-0460">Magnesium</keyword>
<evidence type="ECO:0000259" key="16">
    <source>
        <dbReference type="Pfam" id="PF00920"/>
    </source>
</evidence>
<keyword evidence="19" id="KW-1185">Reference proteome</keyword>
<evidence type="ECO:0000259" key="17">
    <source>
        <dbReference type="Pfam" id="PF24877"/>
    </source>
</evidence>
<dbReference type="SUPFAM" id="SSF52016">
    <property type="entry name" value="LeuD/IlvD-like"/>
    <property type="match status" value="1"/>
</dbReference>
<feature type="domain" description="Dihydroxy-acid/6-phosphogluconate dehydratase C-terminal" evidence="17">
    <location>
        <begin position="408"/>
        <end position="605"/>
    </location>
</feature>
<dbReference type="AlphaFoldDB" id="A0A7X1KM55"/>
<keyword evidence="10 15" id="KW-0100">Branched-chain amino acid biosynthesis</keyword>
<evidence type="ECO:0000256" key="13">
    <source>
        <dbReference type="ARBA" id="ARBA00029437"/>
    </source>
</evidence>
<keyword evidence="4 15" id="KW-0001">2Fe-2S</keyword>
<dbReference type="InterPro" id="IPR004404">
    <property type="entry name" value="DihydroxyA_deHydtase"/>
</dbReference>
<comment type="function">
    <text evidence="15">Functions in the biosynthesis of branched-chain amino acids. Catalyzes the dehydration of (2R,3R)-2,3-dihydroxy-3-methylpentanoate (2,3-dihydroxy-3-methylvalerate) into 2-oxo-3-methylpentanoate (2-oxo-3-methylvalerate) and of (2R)-2,3-dihydroxy-3-methylbutanoate (2,3-dihydroxyisovalerate) into 2-oxo-3-methylbutanoate (2-oxoisovalerate), the penultimate precursor to L-isoleucine and L-valine, respectively.</text>
</comment>
<dbReference type="Pfam" id="PF00920">
    <property type="entry name" value="ILVD_EDD_N"/>
    <property type="match status" value="1"/>
</dbReference>
<comment type="caution">
    <text evidence="15">Lacks conserved residue(s) required for the propagation of feature annotation.</text>
</comment>
<evidence type="ECO:0000256" key="10">
    <source>
        <dbReference type="ARBA" id="ARBA00023304"/>
    </source>
</evidence>
<comment type="caution">
    <text evidence="18">The sequence shown here is derived from an EMBL/GenBank/DDBJ whole genome shotgun (WGS) entry which is preliminary data.</text>
</comment>
<dbReference type="InterPro" id="IPR056740">
    <property type="entry name" value="ILV_EDD_C"/>
</dbReference>
<evidence type="ECO:0000256" key="3">
    <source>
        <dbReference type="ARBA" id="ARBA00022605"/>
    </source>
</evidence>
<name>A0A7X1KM55_9SPHN</name>
<dbReference type="GO" id="GO:0000287">
    <property type="term" value="F:magnesium ion binding"/>
    <property type="evidence" value="ECO:0007669"/>
    <property type="project" value="UniProtKB-UniRule"/>
</dbReference>
<evidence type="ECO:0000256" key="14">
    <source>
        <dbReference type="ARBA" id="ARBA00029490"/>
    </source>
</evidence>
<dbReference type="InterPro" id="IPR037237">
    <property type="entry name" value="IlvD/EDD_N"/>
</dbReference>
<sequence length="615" mass="65655">MPAYRSRTSTHGRNMAGARGLWRATGMKDDDFGKPIIAVVNSFTQFVPGHVHLKDLGQMVAREIEAAGGVAKEFNTIAVDDGIAMGHDGMLYSLPSRDLIADSVEYMVNAHCADAMVCISNCDKITPGMLMAALRINIPVVFVSGGPMEAGKVVLKGKEVALDLVDAMVAAADEKYTDEEVTAIERSACPTCGSCSGMFTANSMNCLTEALGLSLPGNGSTLATHADRKALFLRAGELVVELCRRYYEQEDESVLPRSIASFEAFENAMSLDIAMGGSTNTVLHLLAAAHEAGVNFTMADIDRLSRRVPCLSKVAPAKQDVHMEDVHRAGGIMAILGQLERANLLNTEQPTVHSPTLGHALNQWDISRTNDPEVQKFFKAAPGGVPTQTAFSQDRRWAELDLDREGGVIRSPEHAFSKDGGLAVLYGNIARDGCIVKTAGVDESILKFTGTAVVFESQEAAVTGILTGQVKAGDVVVIRYEGPRGGPGMQEMLYPTSYLKSKGLGAACALLTDGRFSGGTSGLSIGHCSPEAAEGGEIGLVENGDMIEIDIPNRTIHLAVTDEVLSHRRMMMDEAGWRPAKDRPRKVSVALEAYAAMTTSAARGAVRDISQLKRG</sequence>
<feature type="binding site" evidence="15">
    <location>
        <position position="123"/>
    </location>
    <ligand>
        <name>Mg(2+)</name>
        <dbReference type="ChEBI" id="CHEBI:18420"/>
    </ligand>
</feature>
<keyword evidence="8 15" id="KW-0411">Iron-sulfur</keyword>
<accession>A0A7X1KM55</accession>
<proteinExistence type="inferred from homology"/>
<gene>
    <name evidence="15 18" type="primary">ilvD</name>
    <name evidence="18" type="ORF">H7F51_12140</name>
</gene>
<dbReference type="PANTHER" id="PTHR43661:SF3">
    <property type="entry name" value="D-XYLONATE DEHYDRATASE YAGF-RELATED"/>
    <property type="match status" value="1"/>
</dbReference>
<feature type="active site" description="Proton acceptor" evidence="15">
    <location>
        <position position="517"/>
    </location>
</feature>
<comment type="catalytic activity">
    <reaction evidence="11">
        <text>(2R)-2,3-dihydroxy-3-methylbutanoate = 3-methyl-2-oxobutanoate + H2O</text>
        <dbReference type="Rhea" id="RHEA:24809"/>
        <dbReference type="ChEBI" id="CHEBI:11851"/>
        <dbReference type="ChEBI" id="CHEBI:15377"/>
        <dbReference type="ChEBI" id="CHEBI:49072"/>
        <dbReference type="EC" id="4.2.1.9"/>
    </reaction>
    <physiologicalReaction direction="left-to-right" evidence="11">
        <dbReference type="Rhea" id="RHEA:24810"/>
    </physiologicalReaction>
</comment>
<dbReference type="SUPFAM" id="SSF143975">
    <property type="entry name" value="IlvD/EDD N-terminal domain-like"/>
    <property type="match status" value="1"/>
</dbReference>